<feature type="region of interest" description="Disordered" evidence="11">
    <location>
        <begin position="664"/>
        <end position="802"/>
    </location>
</feature>
<dbReference type="STRING" id="7070.D6WGR9"/>
<dbReference type="GO" id="GO:0005634">
    <property type="term" value="C:nucleus"/>
    <property type="evidence" value="ECO:0000318"/>
    <property type="project" value="GO_Central"/>
</dbReference>
<dbReference type="Gene3D" id="1.25.10.10">
    <property type="entry name" value="Leucine-rich Repeat Variant"/>
    <property type="match status" value="1"/>
</dbReference>
<dbReference type="FunFam" id="1.25.10.10:FF:000805">
    <property type="entry name" value="Similar to transcription factor CBF/MAK21"/>
    <property type="match status" value="1"/>
</dbReference>
<evidence type="ECO:0000259" key="12">
    <source>
        <dbReference type="Pfam" id="PF03914"/>
    </source>
</evidence>
<protein>
    <recommendedName>
        <fullName evidence="10">CCAAT/enhancer-binding protein zeta</fullName>
    </recommendedName>
    <alternativeName>
        <fullName evidence="8">CCAAT-box-binding transcription factor</fullName>
    </alternativeName>
</protein>
<evidence type="ECO:0000313" key="13">
    <source>
        <dbReference type="EMBL" id="EEZ99621.2"/>
    </source>
</evidence>
<dbReference type="EMBL" id="KQ971327">
    <property type="protein sequence ID" value="EEZ99621.2"/>
    <property type="molecule type" value="Genomic_DNA"/>
</dbReference>
<feature type="compositionally biased region" description="Acidic residues" evidence="11">
    <location>
        <begin position="670"/>
        <end position="687"/>
    </location>
</feature>
<comment type="similarity">
    <text evidence="2">Belongs to the CBF/MAK21 family.</text>
</comment>
<comment type="subcellular location">
    <subcellularLocation>
        <location evidence="1">Nucleus</location>
    </subcellularLocation>
</comment>
<dbReference type="PANTHER" id="PTHR12048">
    <property type="entry name" value="CCAAT-BINDING FACTOR-RELATED"/>
    <property type="match status" value="1"/>
</dbReference>
<keyword evidence="7" id="KW-0539">Nucleus</keyword>
<evidence type="ECO:0000256" key="2">
    <source>
        <dbReference type="ARBA" id="ARBA00007797"/>
    </source>
</evidence>
<evidence type="ECO:0000256" key="1">
    <source>
        <dbReference type="ARBA" id="ARBA00004123"/>
    </source>
</evidence>
<accession>D6WGR9</accession>
<dbReference type="SUPFAM" id="SSF48371">
    <property type="entry name" value="ARM repeat"/>
    <property type="match status" value="1"/>
</dbReference>
<proteinExistence type="inferred from homology"/>
<keyword evidence="3" id="KW-0597">Phosphoprotein</keyword>
<dbReference type="InterPro" id="IPR011989">
    <property type="entry name" value="ARM-like"/>
</dbReference>
<name>D6WGR9_TRICA</name>
<reference evidence="13 14" key="1">
    <citation type="journal article" date="2008" name="Nature">
        <title>The genome of the model beetle and pest Tribolium castaneum.</title>
        <authorList>
            <consortium name="Tribolium Genome Sequencing Consortium"/>
            <person name="Richards S."/>
            <person name="Gibbs R.A."/>
            <person name="Weinstock G.M."/>
            <person name="Brown S.J."/>
            <person name="Denell R."/>
            <person name="Beeman R.W."/>
            <person name="Gibbs R."/>
            <person name="Beeman R.W."/>
            <person name="Brown S.J."/>
            <person name="Bucher G."/>
            <person name="Friedrich M."/>
            <person name="Grimmelikhuijzen C.J."/>
            <person name="Klingler M."/>
            <person name="Lorenzen M."/>
            <person name="Richards S."/>
            <person name="Roth S."/>
            <person name="Schroder R."/>
            <person name="Tautz D."/>
            <person name="Zdobnov E.M."/>
            <person name="Muzny D."/>
            <person name="Gibbs R.A."/>
            <person name="Weinstock G.M."/>
            <person name="Attaway T."/>
            <person name="Bell S."/>
            <person name="Buhay C.J."/>
            <person name="Chandrabose M.N."/>
            <person name="Chavez D."/>
            <person name="Clerk-Blankenburg K.P."/>
            <person name="Cree A."/>
            <person name="Dao M."/>
            <person name="Davis C."/>
            <person name="Chacko J."/>
            <person name="Dinh H."/>
            <person name="Dugan-Rocha S."/>
            <person name="Fowler G."/>
            <person name="Garner T.T."/>
            <person name="Garnes J."/>
            <person name="Gnirke A."/>
            <person name="Hawes A."/>
            <person name="Hernandez J."/>
            <person name="Hines S."/>
            <person name="Holder M."/>
            <person name="Hume J."/>
            <person name="Jhangiani S.N."/>
            <person name="Joshi V."/>
            <person name="Khan Z.M."/>
            <person name="Jackson L."/>
            <person name="Kovar C."/>
            <person name="Kowis A."/>
            <person name="Lee S."/>
            <person name="Lewis L.R."/>
            <person name="Margolis J."/>
            <person name="Morgan M."/>
            <person name="Nazareth L.V."/>
            <person name="Nguyen N."/>
            <person name="Okwuonu G."/>
            <person name="Parker D."/>
            <person name="Richards S."/>
            <person name="Ruiz S.J."/>
            <person name="Santibanez J."/>
            <person name="Savard J."/>
            <person name="Scherer S.E."/>
            <person name="Schneider B."/>
            <person name="Sodergren E."/>
            <person name="Tautz D."/>
            <person name="Vattahil S."/>
            <person name="Villasana D."/>
            <person name="White C.S."/>
            <person name="Wright R."/>
            <person name="Park Y."/>
            <person name="Beeman R.W."/>
            <person name="Lord J."/>
            <person name="Oppert B."/>
            <person name="Lorenzen M."/>
            <person name="Brown S."/>
            <person name="Wang L."/>
            <person name="Savard J."/>
            <person name="Tautz D."/>
            <person name="Richards S."/>
            <person name="Weinstock G."/>
            <person name="Gibbs R.A."/>
            <person name="Liu Y."/>
            <person name="Worley K."/>
            <person name="Weinstock G."/>
            <person name="Elsik C.G."/>
            <person name="Reese J.T."/>
            <person name="Elhaik E."/>
            <person name="Landan G."/>
            <person name="Graur D."/>
            <person name="Arensburger P."/>
            <person name="Atkinson P."/>
            <person name="Beeman R.W."/>
            <person name="Beidler J."/>
            <person name="Brown S.J."/>
            <person name="Demuth J.P."/>
            <person name="Drury D.W."/>
            <person name="Du Y.Z."/>
            <person name="Fujiwara H."/>
            <person name="Lorenzen M."/>
            <person name="Maselli V."/>
            <person name="Osanai M."/>
            <person name="Park Y."/>
            <person name="Robertson H.M."/>
            <person name="Tu Z."/>
            <person name="Wang J.J."/>
            <person name="Wang S."/>
            <person name="Richards S."/>
            <person name="Song H."/>
            <person name="Zhang L."/>
            <person name="Sodergren E."/>
            <person name="Werner D."/>
            <person name="Stanke M."/>
            <person name="Morgenstern B."/>
            <person name="Solovyev V."/>
            <person name="Kosarev P."/>
            <person name="Brown G."/>
            <person name="Chen H.C."/>
            <person name="Ermolaeva O."/>
            <person name="Hlavina W."/>
            <person name="Kapustin Y."/>
            <person name="Kiryutin B."/>
            <person name="Kitts P."/>
            <person name="Maglott D."/>
            <person name="Pruitt K."/>
            <person name="Sapojnikov V."/>
            <person name="Souvorov A."/>
            <person name="Mackey A.J."/>
            <person name="Waterhouse R.M."/>
            <person name="Wyder S."/>
            <person name="Zdobnov E.M."/>
            <person name="Zdobnov E.M."/>
            <person name="Wyder S."/>
            <person name="Kriventseva E.V."/>
            <person name="Kadowaki T."/>
            <person name="Bork P."/>
            <person name="Aranda M."/>
            <person name="Bao R."/>
            <person name="Beermann A."/>
            <person name="Berns N."/>
            <person name="Bolognesi R."/>
            <person name="Bonneton F."/>
            <person name="Bopp D."/>
            <person name="Brown S.J."/>
            <person name="Bucher G."/>
            <person name="Butts T."/>
            <person name="Chaumot A."/>
            <person name="Denell R.E."/>
            <person name="Ferrier D.E."/>
            <person name="Friedrich M."/>
            <person name="Gordon C.M."/>
            <person name="Jindra M."/>
            <person name="Klingler M."/>
            <person name="Lan Q."/>
            <person name="Lattorff H.M."/>
            <person name="Laudet V."/>
            <person name="von Levetsow C."/>
            <person name="Liu Z."/>
            <person name="Lutz R."/>
            <person name="Lynch J.A."/>
            <person name="da Fonseca R.N."/>
            <person name="Posnien N."/>
            <person name="Reuter R."/>
            <person name="Roth S."/>
            <person name="Savard J."/>
            <person name="Schinko J.B."/>
            <person name="Schmitt C."/>
            <person name="Schoppmeier M."/>
            <person name="Schroder R."/>
            <person name="Shippy T.D."/>
            <person name="Simonnet F."/>
            <person name="Marques-Souza H."/>
            <person name="Tautz D."/>
            <person name="Tomoyasu Y."/>
            <person name="Trauner J."/>
            <person name="Van der Zee M."/>
            <person name="Vervoort M."/>
            <person name="Wittkopp N."/>
            <person name="Wimmer E.A."/>
            <person name="Yang X."/>
            <person name="Jones A.K."/>
            <person name="Sattelle D.B."/>
            <person name="Ebert P.R."/>
            <person name="Nelson D."/>
            <person name="Scott J.G."/>
            <person name="Beeman R.W."/>
            <person name="Muthukrishnan S."/>
            <person name="Kramer K.J."/>
            <person name="Arakane Y."/>
            <person name="Beeman R.W."/>
            <person name="Zhu Q."/>
            <person name="Hogenkamp D."/>
            <person name="Dixit R."/>
            <person name="Oppert B."/>
            <person name="Jiang H."/>
            <person name="Zou Z."/>
            <person name="Marshall J."/>
            <person name="Elpidina E."/>
            <person name="Vinokurov K."/>
            <person name="Oppert C."/>
            <person name="Zou Z."/>
            <person name="Evans J."/>
            <person name="Lu Z."/>
            <person name="Zhao P."/>
            <person name="Sumathipala N."/>
            <person name="Altincicek B."/>
            <person name="Vilcinskas A."/>
            <person name="Williams M."/>
            <person name="Hultmark D."/>
            <person name="Hetru C."/>
            <person name="Jiang H."/>
            <person name="Grimmelikhuijzen C.J."/>
            <person name="Hauser F."/>
            <person name="Cazzamali G."/>
            <person name="Williamson M."/>
            <person name="Park Y."/>
            <person name="Li B."/>
            <person name="Tanaka Y."/>
            <person name="Predel R."/>
            <person name="Neupert S."/>
            <person name="Schachtner J."/>
            <person name="Verleyen P."/>
            <person name="Raible F."/>
            <person name="Bork P."/>
            <person name="Friedrich M."/>
            <person name="Walden K.K."/>
            <person name="Robertson H.M."/>
            <person name="Angeli S."/>
            <person name="Foret S."/>
            <person name="Bucher G."/>
            <person name="Schuetz S."/>
            <person name="Maleszka R."/>
            <person name="Wimmer E.A."/>
            <person name="Beeman R.W."/>
            <person name="Lorenzen M."/>
            <person name="Tomoyasu Y."/>
            <person name="Miller S.C."/>
            <person name="Grossmann D."/>
            <person name="Bucher G."/>
        </authorList>
    </citation>
    <scope>NUCLEOTIDE SEQUENCE [LARGE SCALE GENOMIC DNA]</scope>
    <source>
        <strain evidence="13 14">Georgia GA2</strain>
    </source>
</reference>
<dbReference type="InterPro" id="IPR005612">
    <property type="entry name" value="CCAAT-binding_factor"/>
</dbReference>
<evidence type="ECO:0000256" key="11">
    <source>
        <dbReference type="SAM" id="MobiDB-lite"/>
    </source>
</evidence>
<dbReference type="AlphaFoldDB" id="D6WGR9"/>
<organism evidence="13 14">
    <name type="scientific">Tribolium castaneum</name>
    <name type="common">Red flour beetle</name>
    <dbReference type="NCBI Taxonomy" id="7070"/>
    <lineage>
        <taxon>Eukaryota</taxon>
        <taxon>Metazoa</taxon>
        <taxon>Ecdysozoa</taxon>
        <taxon>Arthropoda</taxon>
        <taxon>Hexapoda</taxon>
        <taxon>Insecta</taxon>
        <taxon>Pterygota</taxon>
        <taxon>Neoptera</taxon>
        <taxon>Endopterygota</taxon>
        <taxon>Coleoptera</taxon>
        <taxon>Polyphaga</taxon>
        <taxon>Cucujiformia</taxon>
        <taxon>Tenebrionidae</taxon>
        <taxon>Tenebrionidae incertae sedis</taxon>
        <taxon>Tribolium</taxon>
    </lineage>
</organism>
<dbReference type="eggNOG" id="KOG2038">
    <property type="taxonomic scope" value="Eukaryota"/>
</dbReference>
<evidence type="ECO:0000256" key="9">
    <source>
        <dbReference type="ARBA" id="ARBA00058879"/>
    </source>
</evidence>
<keyword evidence="14" id="KW-1185">Reference proteome</keyword>
<feature type="compositionally biased region" description="Acidic residues" evidence="11">
    <location>
        <begin position="771"/>
        <end position="786"/>
    </location>
</feature>
<dbReference type="OMA" id="EIWCNDE"/>
<dbReference type="Pfam" id="PF03914">
    <property type="entry name" value="CBF"/>
    <property type="match status" value="1"/>
</dbReference>
<keyword evidence="6" id="KW-0804">Transcription</keyword>
<evidence type="ECO:0000313" key="14">
    <source>
        <dbReference type="Proteomes" id="UP000007266"/>
    </source>
</evidence>
<dbReference type="HOGENOM" id="CLU_003417_3_1_1"/>
<evidence type="ECO:0000256" key="6">
    <source>
        <dbReference type="ARBA" id="ARBA00023163"/>
    </source>
</evidence>
<feature type="region of interest" description="Disordered" evidence="11">
    <location>
        <begin position="817"/>
        <end position="888"/>
    </location>
</feature>
<evidence type="ECO:0000256" key="3">
    <source>
        <dbReference type="ARBA" id="ARBA00022553"/>
    </source>
</evidence>
<dbReference type="PANTHER" id="PTHR12048:SF0">
    <property type="entry name" value="CCAAT_ENHANCER-BINDING PROTEIN ZETA"/>
    <property type="match status" value="1"/>
</dbReference>
<evidence type="ECO:0000256" key="10">
    <source>
        <dbReference type="ARBA" id="ARBA00073389"/>
    </source>
</evidence>
<dbReference type="Proteomes" id="UP000007266">
    <property type="component" value="Linkage group 3"/>
</dbReference>
<feature type="domain" description="CCAAT-binding factor" evidence="12">
    <location>
        <begin position="365"/>
        <end position="567"/>
    </location>
</feature>
<feature type="compositionally biased region" description="Polar residues" evidence="11">
    <location>
        <begin position="825"/>
        <end position="845"/>
    </location>
</feature>
<gene>
    <name evidence="13" type="primary">AUGUSTUS-3.0.2_02139</name>
    <name evidence="13" type="ORF">TcasGA2_TC002139</name>
</gene>
<dbReference type="InterPro" id="IPR040155">
    <property type="entry name" value="CEBPZ/Mak21-like"/>
</dbReference>
<feature type="compositionally biased region" description="Acidic residues" evidence="11">
    <location>
        <begin position="728"/>
        <end position="763"/>
    </location>
</feature>
<feature type="compositionally biased region" description="Basic residues" evidence="11">
    <location>
        <begin position="860"/>
        <end position="888"/>
    </location>
</feature>
<keyword evidence="4" id="KW-0805">Transcription regulation</keyword>
<evidence type="ECO:0000256" key="5">
    <source>
        <dbReference type="ARBA" id="ARBA00023159"/>
    </source>
</evidence>
<evidence type="ECO:0000256" key="7">
    <source>
        <dbReference type="ARBA" id="ARBA00023242"/>
    </source>
</evidence>
<comment type="function">
    <text evidence="9">Stimulates transcription from the HSP70 promoter.</text>
</comment>
<dbReference type="InterPro" id="IPR016024">
    <property type="entry name" value="ARM-type_fold"/>
</dbReference>
<keyword evidence="5" id="KW-0010">Activator</keyword>
<reference evidence="13 14" key="2">
    <citation type="journal article" date="2010" name="Nucleic Acids Res.">
        <title>BeetleBase in 2010: revisions to provide comprehensive genomic information for Tribolium castaneum.</title>
        <authorList>
            <person name="Kim H.S."/>
            <person name="Murphy T."/>
            <person name="Xia J."/>
            <person name="Caragea D."/>
            <person name="Park Y."/>
            <person name="Beeman R.W."/>
            <person name="Lorenzen M.D."/>
            <person name="Butcher S."/>
            <person name="Manak J.R."/>
            <person name="Brown S.J."/>
        </authorList>
    </citation>
    <scope>GENOME REANNOTATION</scope>
    <source>
        <strain evidence="13 14">Georgia GA2</strain>
    </source>
</reference>
<evidence type="ECO:0000256" key="4">
    <source>
        <dbReference type="ARBA" id="ARBA00023015"/>
    </source>
</evidence>
<evidence type="ECO:0000256" key="8">
    <source>
        <dbReference type="ARBA" id="ARBA00031941"/>
    </source>
</evidence>
<sequence>MRKKNRSAPKTVTDFDPESESFQRKKWFEEIAEDPKDFKPVTEQILIELKEEAKKCHDAEVANYNIKNSKSNSDYKWMKTVMSKGTVSDKIAASVVAIQDNPVCSLDTLQNLVNMVKVGKKKECVTTIDTLTELFLSDLLRPDQKLKAFHQRPLALLQELSSGNAITRRKLLSNWYFEDQLKELYTTFVLALNNVAHDVLDNNKEKAISSMYKLLAGNPEQEKNLLTYLVNKLGDPSQKVASKAIYSLGQLLFKHPNMQGVVLSEVEKLLFRSNISPKAQYYGLCFLSQFYLSHESNEVARRLIEVYFSFFKACVKKGEIDSRMMSALLMGVNRAYPYAKLEMEKISEHIDTMYRVVHIANFNISLHALSLLYQVSDHHNNVTDRFYSALYKKLIDPKLFTTTHQAMLLSLIYKALLKDTETTRIKVFVKLIFIDASAFACGVLYLISQLMGKKQNIQSLVLKQTVLKNDGSDDEDEERYHDVKDDEIEIKQEDEEGSGDDIKPDVSVLNHAIKPSWDHCANSSKKEKSPTYNALSRNPLYAGGDFCAYTELFDLKNHFHPTVALYATNILDGNIIKYSGDPLKDFTLIRFLDRFVFKNPKKYEEGTVQGAHPTFGKRKLYLPKGLRSLRVNSANYLNEDSKNIPVDEMFMYSYLRKKYHDREQDFGDKSDEDDSDLESVQSEEFEEMLEKMAGLPKDDEEDLDFLNDVGDNLKTNGKSQKDKKRTDDDDSDDDDSEMEDASDEELSMDEDEDFDEDDLEMNDDDKMLLGDLDDDEDEEVVFDDEEPKSAKSKKKKSKDTNSIFASAEEFASLLDDEGSSKIAPGSSNALSNKDNASTKQLAWEQSRNRWLKGFDEVVGKKKNSKGSNFGKKRKGPNKFNNKAKKRKN</sequence>